<keyword evidence="3" id="KW-0969">Cilium</keyword>
<dbReference type="OrthoDB" id="272202at2759"/>
<keyword evidence="5" id="KW-0966">Cell projection</keyword>
<keyword evidence="2" id="KW-0963">Cytoplasm</keyword>
<dbReference type="GO" id="GO:0060294">
    <property type="term" value="P:cilium movement involved in cell motility"/>
    <property type="evidence" value="ECO:0007669"/>
    <property type="project" value="InterPro"/>
</dbReference>
<dbReference type="InParanoid" id="D2UXI8"/>
<dbReference type="GO" id="GO:0001534">
    <property type="term" value="C:radial spoke"/>
    <property type="evidence" value="ECO:0007669"/>
    <property type="project" value="InterPro"/>
</dbReference>
<dbReference type="Proteomes" id="UP000006671">
    <property type="component" value="Unassembled WGS sequence"/>
</dbReference>
<dbReference type="EMBL" id="GG738845">
    <property type="protein sequence ID" value="EFC50640.1"/>
    <property type="molecule type" value="Genomic_DNA"/>
</dbReference>
<evidence type="ECO:0000256" key="5">
    <source>
        <dbReference type="ARBA" id="ARBA00023273"/>
    </source>
</evidence>
<dbReference type="GO" id="GO:0035082">
    <property type="term" value="P:axoneme assembly"/>
    <property type="evidence" value="ECO:0007669"/>
    <property type="project" value="TreeGrafter"/>
</dbReference>
<proteinExistence type="predicted"/>
<evidence type="ECO:0000256" key="3">
    <source>
        <dbReference type="ARBA" id="ARBA00023069"/>
    </source>
</evidence>
<gene>
    <name evidence="7" type="ORF">NAEGRDRAFT_44954</name>
</gene>
<dbReference type="VEuPathDB" id="AmoebaDB:NAEGRDRAFT_44954"/>
<evidence type="ECO:0000256" key="2">
    <source>
        <dbReference type="ARBA" id="ARBA00022490"/>
    </source>
</evidence>
<dbReference type="STRING" id="5762.D2UXI8"/>
<evidence type="ECO:0000313" key="7">
    <source>
        <dbReference type="EMBL" id="EFC50640.1"/>
    </source>
</evidence>
<dbReference type="KEGG" id="ngr:NAEGRDRAFT_44954"/>
<reference evidence="7 8" key="1">
    <citation type="journal article" date="2010" name="Cell">
        <title>The genome of Naegleria gruberi illuminates early eukaryotic versatility.</title>
        <authorList>
            <person name="Fritz-Laylin L.K."/>
            <person name="Prochnik S.E."/>
            <person name="Ginger M.L."/>
            <person name="Dacks J.B."/>
            <person name="Carpenter M.L."/>
            <person name="Field M.C."/>
            <person name="Kuo A."/>
            <person name="Paredez A."/>
            <person name="Chapman J."/>
            <person name="Pham J."/>
            <person name="Shu S."/>
            <person name="Neupane R."/>
            <person name="Cipriano M."/>
            <person name="Mancuso J."/>
            <person name="Tu H."/>
            <person name="Salamov A."/>
            <person name="Lindquist E."/>
            <person name="Shapiro H."/>
            <person name="Lucas S."/>
            <person name="Grigoriev I.V."/>
            <person name="Cande W.Z."/>
            <person name="Fulton C."/>
            <person name="Rokhsar D.S."/>
            <person name="Dawson S.C."/>
        </authorList>
    </citation>
    <scope>NUCLEOTIDE SEQUENCE [LARGE SCALE GENOMIC DNA]</scope>
    <source>
        <strain evidence="7 8">NEG-M</strain>
    </source>
</reference>
<evidence type="ECO:0000313" key="8">
    <source>
        <dbReference type="Proteomes" id="UP000006671"/>
    </source>
</evidence>
<comment type="subcellular location">
    <subcellularLocation>
        <location evidence="1">Cytoplasm</location>
        <location evidence="1">Cytoskeleton</location>
        <location evidence="1">Cilium axoneme</location>
    </subcellularLocation>
</comment>
<protein>
    <submittedName>
        <fullName evidence="7">Predicted protein</fullName>
    </submittedName>
</protein>
<organism evidence="8">
    <name type="scientific">Naegleria gruberi</name>
    <name type="common">Amoeba</name>
    <dbReference type="NCBI Taxonomy" id="5762"/>
    <lineage>
        <taxon>Eukaryota</taxon>
        <taxon>Discoba</taxon>
        <taxon>Heterolobosea</taxon>
        <taxon>Tetramitia</taxon>
        <taxon>Eutetramitia</taxon>
        <taxon>Vahlkampfiidae</taxon>
        <taxon>Naegleria</taxon>
    </lineage>
</organism>
<dbReference type="AlphaFoldDB" id="D2UXI8"/>
<evidence type="ECO:0000256" key="6">
    <source>
        <dbReference type="SAM" id="MobiDB-lite"/>
    </source>
</evidence>
<sequence>MSFVSKVKCTDLGEEKEKITIEDFFSEVIFRLLQEKPKNPFSKIEQFCNLVKEGSFVPAKERSAFERLTKLYKPWMGVDDENILEKDFKRSEQYLALINPPIKPKKKTDEDVDNTEEGEEGLDTLKMSDILYEGKLFRDVGIGIGEMELIRLLVSMKSVVSSNNDIDSIRFFGKILGIEKNYYILETEQTKKTDEPEQDNDENEKKENGIPPETDGTNKYIYYVSNNVGGNADTWTRLPDSNPESINRSRKIKKFFTGRLDQQVLSHPPFKGTEMELLRCQIARISHSCILAPLGRMKLSADEDEVDPELNLPPNLTIANETLAAIEQNTEFEEQLAKLDISKHNSWVNLLPPILRKQGRCSFFWTSEEKENPDFDQLKKTVERIPKPLSSISKENWTIRSSHQSLDNEVICLSNRLWNGAFTVGYKRNSKDMVFSNVYIGYGYKGGAFSPQFLLPILNEYEEVKLCQQLDPTIEDMKKFIPPKKDEPQDNDEE</sequence>
<dbReference type="eggNOG" id="ENOG502QSU4">
    <property type="taxonomic scope" value="Eukaryota"/>
</dbReference>
<dbReference type="PANTHER" id="PTHR13159">
    <property type="entry name" value="RADIAL SPOKEHEAD-RELATED"/>
    <property type="match status" value="1"/>
</dbReference>
<dbReference type="OMA" id="MIVRISH"/>
<dbReference type="GeneID" id="8863756"/>
<dbReference type="PANTHER" id="PTHR13159:SF0">
    <property type="entry name" value="RADIAL SPOKE HEAD 6 HOMOLOG A"/>
    <property type="match status" value="1"/>
</dbReference>
<evidence type="ECO:0000256" key="4">
    <source>
        <dbReference type="ARBA" id="ARBA00023212"/>
    </source>
</evidence>
<dbReference type="InterPro" id="IPR006802">
    <property type="entry name" value="Radial_spoke"/>
</dbReference>
<accession>D2UXI8</accession>
<keyword evidence="4" id="KW-0206">Cytoskeleton</keyword>
<keyword evidence="8" id="KW-1185">Reference proteome</keyword>
<dbReference type="Pfam" id="PF04712">
    <property type="entry name" value="Radial_spoke"/>
    <property type="match status" value="1"/>
</dbReference>
<evidence type="ECO:0000256" key="1">
    <source>
        <dbReference type="ARBA" id="ARBA00004430"/>
    </source>
</evidence>
<dbReference type="RefSeq" id="XP_002683384.1">
    <property type="nucleotide sequence ID" value="XM_002683338.1"/>
</dbReference>
<name>D2UXI8_NAEGR</name>
<feature type="region of interest" description="Disordered" evidence="6">
    <location>
        <begin position="189"/>
        <end position="213"/>
    </location>
</feature>